<dbReference type="Proteomes" id="UP000050761">
    <property type="component" value="Unassembled WGS sequence"/>
</dbReference>
<gene>
    <name evidence="1" type="ORF">HPBE_LOCUS16851</name>
</gene>
<evidence type="ECO:0000313" key="1">
    <source>
        <dbReference type="EMBL" id="VDP07206.1"/>
    </source>
</evidence>
<protein>
    <submittedName>
        <fullName evidence="3">AMP-binding domain-containing protein</fullName>
    </submittedName>
</protein>
<dbReference type="EMBL" id="UZAH01029648">
    <property type="protein sequence ID" value="VDP07206.1"/>
    <property type="molecule type" value="Genomic_DNA"/>
</dbReference>
<dbReference type="WBParaSite" id="HPBE_0001685401-mRNA-1">
    <property type="protein sequence ID" value="HPBE_0001685401-mRNA-1"/>
    <property type="gene ID" value="HPBE_0001685401"/>
</dbReference>
<keyword evidence="2" id="KW-1185">Reference proteome</keyword>
<reference evidence="3" key="2">
    <citation type="submission" date="2019-09" db="UniProtKB">
        <authorList>
            <consortium name="WormBaseParasite"/>
        </authorList>
    </citation>
    <scope>IDENTIFICATION</scope>
</reference>
<proteinExistence type="predicted"/>
<dbReference type="AlphaFoldDB" id="A0A183G5F7"/>
<evidence type="ECO:0000313" key="3">
    <source>
        <dbReference type="WBParaSite" id="HPBE_0001685401-mRNA-1"/>
    </source>
</evidence>
<sequence length="89" mass="9622">MVHEAVVFVVNAVHDGIFAKAGKRVVHVPIDGYSGTPLLELCGLLSLTRITEPRRKEAVIRSCEELGDNGDDGQAMPVVEDAVVDRILI</sequence>
<organism evidence="2 3">
    <name type="scientific">Heligmosomoides polygyrus</name>
    <name type="common">Parasitic roundworm</name>
    <dbReference type="NCBI Taxonomy" id="6339"/>
    <lineage>
        <taxon>Eukaryota</taxon>
        <taxon>Metazoa</taxon>
        <taxon>Ecdysozoa</taxon>
        <taxon>Nematoda</taxon>
        <taxon>Chromadorea</taxon>
        <taxon>Rhabditida</taxon>
        <taxon>Rhabditina</taxon>
        <taxon>Rhabditomorpha</taxon>
        <taxon>Strongyloidea</taxon>
        <taxon>Heligmosomidae</taxon>
        <taxon>Heligmosomoides</taxon>
    </lineage>
</organism>
<reference evidence="1 2" key="1">
    <citation type="submission" date="2018-11" db="EMBL/GenBank/DDBJ databases">
        <authorList>
            <consortium name="Pathogen Informatics"/>
        </authorList>
    </citation>
    <scope>NUCLEOTIDE SEQUENCE [LARGE SCALE GENOMIC DNA]</scope>
</reference>
<accession>A0A183G5F7</accession>
<evidence type="ECO:0000313" key="2">
    <source>
        <dbReference type="Proteomes" id="UP000050761"/>
    </source>
</evidence>
<accession>A0A3P8EJG0</accession>
<name>A0A183G5F7_HELPZ</name>